<feature type="signal peptide" evidence="13">
    <location>
        <begin position="1"/>
        <end position="23"/>
    </location>
</feature>
<dbReference type="KEGG" id="fas:105272561"/>
<evidence type="ECO:0000256" key="2">
    <source>
        <dbReference type="ARBA" id="ARBA00004613"/>
    </source>
</evidence>
<dbReference type="SMART" id="SM00085">
    <property type="entry name" value="PA2c"/>
    <property type="match status" value="1"/>
</dbReference>
<dbReference type="GO" id="GO:0050482">
    <property type="term" value="P:arachidonate secretion"/>
    <property type="evidence" value="ECO:0007669"/>
    <property type="project" value="InterPro"/>
</dbReference>
<evidence type="ECO:0000313" key="15">
    <source>
        <dbReference type="Proteomes" id="UP000694866"/>
    </source>
</evidence>
<dbReference type="GO" id="GO:0005576">
    <property type="term" value="C:extracellular region"/>
    <property type="evidence" value="ECO:0007669"/>
    <property type="project" value="UniProtKB-SubCell"/>
</dbReference>
<keyword evidence="15" id="KW-1185">Reference proteome</keyword>
<keyword evidence="8" id="KW-0106">Calcium</keyword>
<evidence type="ECO:0000256" key="10">
    <source>
        <dbReference type="ARBA" id="ARBA00023098"/>
    </source>
</evidence>
<evidence type="ECO:0000256" key="9">
    <source>
        <dbReference type="ARBA" id="ARBA00022963"/>
    </source>
</evidence>
<dbReference type="CDD" id="cd04704">
    <property type="entry name" value="PLA2_bee_venom_like"/>
    <property type="match status" value="1"/>
</dbReference>
<dbReference type="PROSITE" id="PS00118">
    <property type="entry name" value="PA2_HIS"/>
    <property type="match status" value="1"/>
</dbReference>
<comment type="cofactor">
    <cofactor evidence="1">
        <name>Ca(2+)</name>
        <dbReference type="ChEBI" id="CHEBI:29108"/>
    </cofactor>
</comment>
<accession>A0A9R1UAE3</accession>
<dbReference type="Gene3D" id="1.20.90.10">
    <property type="entry name" value="Phospholipase A2 domain"/>
    <property type="match status" value="1"/>
</dbReference>
<dbReference type="GO" id="GO:0004623">
    <property type="term" value="F:phospholipase A2 activity"/>
    <property type="evidence" value="ECO:0007669"/>
    <property type="project" value="UniProtKB-EC"/>
</dbReference>
<dbReference type="OrthoDB" id="10059604at2759"/>
<evidence type="ECO:0000256" key="1">
    <source>
        <dbReference type="ARBA" id="ARBA00001913"/>
    </source>
</evidence>
<keyword evidence="13" id="KW-0732">Signal</keyword>
<comment type="subcellular location">
    <subcellularLocation>
        <location evidence="2">Secreted</location>
    </subcellularLocation>
</comment>
<evidence type="ECO:0000256" key="5">
    <source>
        <dbReference type="ARBA" id="ARBA00022525"/>
    </source>
</evidence>
<keyword evidence="11" id="KW-1015">Disulfide bond</keyword>
<sequence>MCPPKMNKSVIIIFLVCVVYVIAENDYKPNDLLEPVVTVLQIHETTKLSETDETKKKWGVIYPGTKWCGQGNKAKDENDLGKFKQTDRCCRAHDRCPDKIKGGTSKHGIENNGTVTILSCHCDDIFFDCLKGVRSKASKIVGTLYFDIVKNKCFQPSAENYGEYVMTKSRKFSGNNFIKFIRKLFG</sequence>
<evidence type="ECO:0000256" key="12">
    <source>
        <dbReference type="ARBA" id="ARBA00029903"/>
    </source>
</evidence>
<gene>
    <name evidence="16" type="primary">LOC105272561</name>
</gene>
<dbReference type="EC" id="3.1.1.4" evidence="3"/>
<dbReference type="GeneID" id="105272561"/>
<organism evidence="15 16">
    <name type="scientific">Fopius arisanus</name>
    <dbReference type="NCBI Taxonomy" id="64838"/>
    <lineage>
        <taxon>Eukaryota</taxon>
        <taxon>Metazoa</taxon>
        <taxon>Ecdysozoa</taxon>
        <taxon>Arthropoda</taxon>
        <taxon>Hexapoda</taxon>
        <taxon>Insecta</taxon>
        <taxon>Pterygota</taxon>
        <taxon>Neoptera</taxon>
        <taxon>Endopterygota</taxon>
        <taxon>Hymenoptera</taxon>
        <taxon>Apocrita</taxon>
        <taxon>Ichneumonoidea</taxon>
        <taxon>Braconidae</taxon>
        <taxon>Opiinae</taxon>
        <taxon>Fopius</taxon>
    </lineage>
</organism>
<dbReference type="Proteomes" id="UP000694866">
    <property type="component" value="Unplaced"/>
</dbReference>
<dbReference type="InterPro" id="IPR033113">
    <property type="entry name" value="PLA2_histidine"/>
</dbReference>
<keyword evidence="10" id="KW-0443">Lipid metabolism</keyword>
<dbReference type="FunFam" id="1.20.90.10:FF:000002">
    <property type="entry name" value="Phospholipase A2 group III"/>
    <property type="match status" value="1"/>
</dbReference>
<evidence type="ECO:0000256" key="7">
    <source>
        <dbReference type="ARBA" id="ARBA00022801"/>
    </source>
</evidence>
<keyword evidence="6" id="KW-0479">Metal-binding</keyword>
<evidence type="ECO:0000256" key="13">
    <source>
        <dbReference type="SAM" id="SignalP"/>
    </source>
</evidence>
<dbReference type="InterPro" id="IPR036444">
    <property type="entry name" value="PLipase_A2_dom_sf"/>
</dbReference>
<dbReference type="GO" id="GO:0016042">
    <property type="term" value="P:lipid catabolic process"/>
    <property type="evidence" value="ECO:0007669"/>
    <property type="project" value="UniProtKB-KW"/>
</dbReference>
<keyword evidence="7" id="KW-0378">Hydrolase</keyword>
<feature type="chain" id="PRO_5040431602" description="Phospholipase A2" evidence="13">
    <location>
        <begin position="24"/>
        <end position="186"/>
    </location>
</feature>
<evidence type="ECO:0000256" key="11">
    <source>
        <dbReference type="ARBA" id="ARBA00023157"/>
    </source>
</evidence>
<dbReference type="GO" id="GO:0046872">
    <property type="term" value="F:metal ion binding"/>
    <property type="evidence" value="ECO:0007669"/>
    <property type="project" value="UniProtKB-KW"/>
</dbReference>
<name>A0A9R1UAE3_9HYME</name>
<evidence type="ECO:0000256" key="3">
    <source>
        <dbReference type="ARBA" id="ARBA00013278"/>
    </source>
</evidence>
<keyword evidence="9" id="KW-0442">Lipid degradation</keyword>
<reference evidence="16" key="1">
    <citation type="submission" date="2025-08" db="UniProtKB">
        <authorList>
            <consortium name="RefSeq"/>
        </authorList>
    </citation>
    <scope>IDENTIFICATION</scope>
    <source>
        <strain evidence="16">USDA-PBARC FA_bdor</strain>
        <tissue evidence="16">Whole organism</tissue>
    </source>
</reference>
<dbReference type="InterPro" id="IPR016090">
    <property type="entry name" value="PLA2-like_dom"/>
</dbReference>
<proteinExistence type="predicted"/>
<evidence type="ECO:0000313" key="16">
    <source>
        <dbReference type="RefSeq" id="XP_011313036.1"/>
    </source>
</evidence>
<evidence type="ECO:0000256" key="6">
    <source>
        <dbReference type="ARBA" id="ARBA00022723"/>
    </source>
</evidence>
<feature type="domain" description="Phospholipase A2-like central" evidence="14">
    <location>
        <begin position="38"/>
        <end position="173"/>
    </location>
</feature>
<evidence type="ECO:0000259" key="14">
    <source>
        <dbReference type="SMART" id="SM00085"/>
    </source>
</evidence>
<dbReference type="GO" id="GO:0006644">
    <property type="term" value="P:phospholipid metabolic process"/>
    <property type="evidence" value="ECO:0007669"/>
    <property type="project" value="InterPro"/>
</dbReference>
<protein>
    <recommendedName>
        <fullName evidence="4">Phospholipase A2</fullName>
        <ecNumber evidence="3">3.1.1.4</ecNumber>
    </recommendedName>
    <alternativeName>
        <fullName evidence="12">Phosphatidylcholine 2-acylhydrolase</fullName>
    </alternativeName>
</protein>
<evidence type="ECO:0000256" key="4">
    <source>
        <dbReference type="ARBA" id="ARBA00021721"/>
    </source>
</evidence>
<evidence type="ECO:0000256" key="8">
    <source>
        <dbReference type="ARBA" id="ARBA00022837"/>
    </source>
</evidence>
<dbReference type="RefSeq" id="XP_011313036.1">
    <property type="nucleotide sequence ID" value="XM_011314734.1"/>
</dbReference>
<dbReference type="SUPFAM" id="SSF48619">
    <property type="entry name" value="Phospholipase A2, PLA2"/>
    <property type="match status" value="1"/>
</dbReference>
<dbReference type="AlphaFoldDB" id="A0A9R1UAE3"/>
<keyword evidence="5" id="KW-0964">Secreted</keyword>
<dbReference type="Pfam" id="PF05826">
    <property type="entry name" value="Phospholip_A2_2"/>
    <property type="match status" value="1"/>
</dbReference>
<dbReference type="PANTHER" id="PTHR12253">
    <property type="entry name" value="RH14732P"/>
    <property type="match status" value="1"/>
</dbReference>